<feature type="chain" id="PRO_5003462075" evidence="1">
    <location>
        <begin position="20"/>
        <end position="187"/>
    </location>
</feature>
<dbReference type="HOGENOM" id="CLU_071003_1_2_4"/>
<evidence type="ECO:0000259" key="2">
    <source>
        <dbReference type="SMART" id="SM00867"/>
    </source>
</evidence>
<organism evidence="3 4">
    <name type="scientific">Neisseria shayeganii 871</name>
    <dbReference type="NCBI Taxonomy" id="1032488"/>
    <lineage>
        <taxon>Bacteria</taxon>
        <taxon>Pseudomonadati</taxon>
        <taxon>Pseudomonadota</taxon>
        <taxon>Betaproteobacteria</taxon>
        <taxon>Neisseriales</taxon>
        <taxon>Neisseriaceae</taxon>
        <taxon>Neisseria</taxon>
    </lineage>
</organism>
<dbReference type="InterPro" id="IPR036761">
    <property type="entry name" value="TTHA0802/YceI-like_sf"/>
</dbReference>
<proteinExistence type="predicted"/>
<dbReference type="Pfam" id="PF04264">
    <property type="entry name" value="YceI"/>
    <property type="match status" value="1"/>
</dbReference>
<evidence type="ECO:0000313" key="4">
    <source>
        <dbReference type="Proteomes" id="UP000003019"/>
    </source>
</evidence>
<dbReference type="RefSeq" id="WP_009119618.1">
    <property type="nucleotide sequence ID" value="NZ_JH164926.1"/>
</dbReference>
<gene>
    <name evidence="3" type="ORF">HMPREF9371_1932</name>
</gene>
<dbReference type="OrthoDB" id="9811006at2"/>
<comment type="caution">
    <text evidence="3">The sequence shown here is derived from an EMBL/GenBank/DDBJ whole genome shotgun (WGS) entry which is preliminary data.</text>
</comment>
<dbReference type="AlphaFoldDB" id="G4CJZ2"/>
<name>G4CJZ2_9NEIS</name>
<evidence type="ECO:0000313" key="3">
    <source>
        <dbReference type="EMBL" id="EGY51883.1"/>
    </source>
</evidence>
<dbReference type="Gene3D" id="2.40.128.110">
    <property type="entry name" value="Lipid/polyisoprenoid-binding, YceI-like"/>
    <property type="match status" value="1"/>
</dbReference>
<sequence>MKKTLFALTLAAVAATAVAADYRIDPHHTNARFAIDHFGTSTNVGGFYGLTGEMKFDPARRTGSIDIKIPVAKLQSSSPEFTNHLKSADLFHAERHPEMRFVSTRFNFAGNKVHSVEGRLTLLGKTHPVTLRAEKFNCYDNPILKARVCGGDFSATIDRTLWGMNYLLEAGIPKNVRLDIQIEAAKQ</sequence>
<dbReference type="EMBL" id="AGAY01000066">
    <property type="protein sequence ID" value="EGY51883.1"/>
    <property type="molecule type" value="Genomic_DNA"/>
</dbReference>
<feature type="domain" description="Lipid/polyisoprenoid-binding YceI-like" evidence="2">
    <location>
        <begin position="21"/>
        <end position="185"/>
    </location>
</feature>
<reference evidence="3 4" key="1">
    <citation type="submission" date="2011-05" db="EMBL/GenBank/DDBJ databases">
        <authorList>
            <person name="Muzny D."/>
            <person name="Qin X."/>
            <person name="Deng J."/>
            <person name="Jiang H."/>
            <person name="Liu Y."/>
            <person name="Qu J."/>
            <person name="Song X.-Z."/>
            <person name="Zhang L."/>
            <person name="Thornton R."/>
            <person name="Coyle M."/>
            <person name="Francisco L."/>
            <person name="Jackson L."/>
            <person name="Javaid M."/>
            <person name="Korchina V."/>
            <person name="Kovar C."/>
            <person name="Mata R."/>
            <person name="Mathew T."/>
            <person name="Ngo R."/>
            <person name="Nguyen L."/>
            <person name="Nguyen N."/>
            <person name="Okwuonu G."/>
            <person name="Ongeri F."/>
            <person name="Pham C."/>
            <person name="Simmons D."/>
            <person name="Wilczek-Boney K."/>
            <person name="Hale W."/>
            <person name="Jakkamsetti A."/>
            <person name="Pham P."/>
            <person name="Ruth R."/>
            <person name="San Lucas F."/>
            <person name="Warren J."/>
            <person name="Zhang J."/>
            <person name="Zhao Z."/>
            <person name="Zhou C."/>
            <person name="Zhu D."/>
            <person name="Lee S."/>
            <person name="Bess C."/>
            <person name="Blankenburg K."/>
            <person name="Forbes L."/>
            <person name="Fu Q."/>
            <person name="Gubbala S."/>
            <person name="Hirani K."/>
            <person name="Jayaseelan J.C."/>
            <person name="Lara F."/>
            <person name="Munidasa M."/>
            <person name="Palculict T."/>
            <person name="Patil S."/>
            <person name="Pu L.-L."/>
            <person name="Saada N."/>
            <person name="Tang L."/>
            <person name="Weissenberger G."/>
            <person name="Zhu Y."/>
            <person name="Hemphill L."/>
            <person name="Shang Y."/>
            <person name="Youmans B."/>
            <person name="Ayvaz T."/>
            <person name="Ross M."/>
            <person name="Santibanez J."/>
            <person name="Aqrawi P."/>
            <person name="Gross S."/>
            <person name="Joshi V."/>
            <person name="Fowler G."/>
            <person name="Nazareth L."/>
            <person name="Reid J."/>
            <person name="Worley K."/>
            <person name="Petrosino J."/>
            <person name="Highlander S."/>
            <person name="Gibbs R."/>
        </authorList>
    </citation>
    <scope>NUCLEOTIDE SEQUENCE [LARGE SCALE GENOMIC DNA]</scope>
    <source>
        <strain evidence="3 4">871</strain>
    </source>
</reference>
<dbReference type="InterPro" id="IPR007372">
    <property type="entry name" value="Lipid/polyisoprenoid-bd_YceI"/>
</dbReference>
<dbReference type="PANTHER" id="PTHR34406">
    <property type="entry name" value="PROTEIN YCEI"/>
    <property type="match status" value="1"/>
</dbReference>
<feature type="signal peptide" evidence="1">
    <location>
        <begin position="1"/>
        <end position="19"/>
    </location>
</feature>
<keyword evidence="1" id="KW-0732">Signal</keyword>
<dbReference type="SUPFAM" id="SSF101874">
    <property type="entry name" value="YceI-like"/>
    <property type="match status" value="1"/>
</dbReference>
<dbReference type="SMART" id="SM00867">
    <property type="entry name" value="YceI"/>
    <property type="match status" value="1"/>
</dbReference>
<evidence type="ECO:0000256" key="1">
    <source>
        <dbReference type="SAM" id="SignalP"/>
    </source>
</evidence>
<dbReference type="Proteomes" id="UP000003019">
    <property type="component" value="Unassembled WGS sequence"/>
</dbReference>
<dbReference type="PATRIC" id="fig|1032488.3.peg.1829"/>
<dbReference type="PANTHER" id="PTHR34406:SF2">
    <property type="entry name" value="PERIPLASMIC PROTEIN"/>
    <property type="match status" value="1"/>
</dbReference>
<protein>
    <submittedName>
        <fullName evidence="3">YceI family protein</fullName>
    </submittedName>
</protein>
<keyword evidence="4" id="KW-1185">Reference proteome</keyword>
<accession>G4CJZ2</accession>